<evidence type="ECO:0000256" key="6">
    <source>
        <dbReference type="SAM" id="MobiDB-lite"/>
    </source>
</evidence>
<dbReference type="Pfam" id="PF00933">
    <property type="entry name" value="Glyco_hydro_3"/>
    <property type="match status" value="1"/>
</dbReference>
<dbReference type="Pfam" id="PF14310">
    <property type="entry name" value="Fn3-like"/>
    <property type="match status" value="1"/>
</dbReference>
<dbReference type="Gene3D" id="3.40.50.1700">
    <property type="entry name" value="Glycoside hydrolase family 3 C-terminal domain"/>
    <property type="match status" value="1"/>
</dbReference>
<feature type="domain" description="Fibronectin type III-like" evidence="8">
    <location>
        <begin position="681"/>
        <end position="752"/>
    </location>
</feature>
<comment type="caution">
    <text evidence="9">The sequence shown here is derived from an EMBL/GenBank/DDBJ whole genome shotgun (WGS) entry which is preliminary data.</text>
</comment>
<evidence type="ECO:0000259" key="8">
    <source>
        <dbReference type="SMART" id="SM01217"/>
    </source>
</evidence>
<feature type="signal peptide" evidence="7">
    <location>
        <begin position="1"/>
        <end position="20"/>
    </location>
</feature>
<dbReference type="InterPro" id="IPR050288">
    <property type="entry name" value="Cellulose_deg_GH3"/>
</dbReference>
<dbReference type="PROSITE" id="PS51257">
    <property type="entry name" value="PROKAR_LIPOPROTEIN"/>
    <property type="match status" value="1"/>
</dbReference>
<feature type="chain" id="PRO_5047540281" evidence="7">
    <location>
        <begin position="21"/>
        <end position="794"/>
    </location>
</feature>
<dbReference type="InterPro" id="IPR026891">
    <property type="entry name" value="Fn3-like"/>
</dbReference>
<dbReference type="RefSeq" id="WP_042640498.1">
    <property type="nucleotide sequence ID" value="NZ_CDDF01000005.1"/>
</dbReference>
<proteinExistence type="inferred from homology"/>
<evidence type="ECO:0000313" key="10">
    <source>
        <dbReference type="Proteomes" id="UP001596132"/>
    </source>
</evidence>
<dbReference type="PRINTS" id="PR00133">
    <property type="entry name" value="GLHYDRLASE3"/>
</dbReference>
<dbReference type="InterPro" id="IPR017853">
    <property type="entry name" value="GH"/>
</dbReference>
<dbReference type="InterPro" id="IPR036962">
    <property type="entry name" value="Glyco_hydro_3_N_sf"/>
</dbReference>
<keyword evidence="4 5" id="KW-0326">Glycosidase</keyword>
<keyword evidence="10" id="KW-1185">Reference proteome</keyword>
<reference evidence="10" key="1">
    <citation type="journal article" date="2019" name="Int. J. Syst. Evol. Microbiol.">
        <title>The Global Catalogue of Microorganisms (GCM) 10K type strain sequencing project: providing services to taxonomists for standard genome sequencing and annotation.</title>
        <authorList>
            <consortium name="The Broad Institute Genomics Platform"/>
            <consortium name="The Broad Institute Genome Sequencing Center for Infectious Disease"/>
            <person name="Wu L."/>
            <person name="Ma J."/>
        </authorList>
    </citation>
    <scope>NUCLEOTIDE SEQUENCE [LARGE SCALE GENOMIC DNA]</scope>
    <source>
        <strain evidence="10">KCTC 15012</strain>
    </source>
</reference>
<feature type="region of interest" description="Disordered" evidence="6">
    <location>
        <begin position="590"/>
        <end position="609"/>
    </location>
</feature>
<dbReference type="SUPFAM" id="SSF52279">
    <property type="entry name" value="Beta-D-glucan exohydrolase, C-terminal domain"/>
    <property type="match status" value="1"/>
</dbReference>
<evidence type="ECO:0000256" key="3">
    <source>
        <dbReference type="ARBA" id="ARBA00023277"/>
    </source>
</evidence>
<comment type="similarity">
    <text evidence="1 5">Belongs to the glycosyl hydrolase 3 family.</text>
</comment>
<name>A0ABW0YEL5_9GAMM</name>
<dbReference type="InterPro" id="IPR019800">
    <property type="entry name" value="Glyco_hydro_3_AS"/>
</dbReference>
<dbReference type="Gene3D" id="3.20.20.300">
    <property type="entry name" value="Glycoside hydrolase, family 3, N-terminal domain"/>
    <property type="match status" value="1"/>
</dbReference>
<evidence type="ECO:0000256" key="1">
    <source>
        <dbReference type="ARBA" id="ARBA00005336"/>
    </source>
</evidence>
<dbReference type="SMART" id="SM01217">
    <property type="entry name" value="Fn3_like"/>
    <property type="match status" value="1"/>
</dbReference>
<dbReference type="InterPro" id="IPR001764">
    <property type="entry name" value="Glyco_hydro_3_N"/>
</dbReference>
<keyword evidence="2 5" id="KW-0378">Hydrolase</keyword>
<keyword evidence="7" id="KW-0732">Signal</keyword>
<evidence type="ECO:0000256" key="4">
    <source>
        <dbReference type="ARBA" id="ARBA00023295"/>
    </source>
</evidence>
<dbReference type="Pfam" id="PF01915">
    <property type="entry name" value="Glyco_hydro_3_C"/>
    <property type="match status" value="1"/>
</dbReference>
<dbReference type="InterPro" id="IPR013783">
    <property type="entry name" value="Ig-like_fold"/>
</dbReference>
<dbReference type="PROSITE" id="PS00775">
    <property type="entry name" value="GLYCOSYL_HYDROL_F3"/>
    <property type="match status" value="1"/>
</dbReference>
<gene>
    <name evidence="9" type="ORF">ACFPVW_15735</name>
</gene>
<dbReference type="Proteomes" id="UP001596132">
    <property type="component" value="Unassembled WGS sequence"/>
</dbReference>
<dbReference type="PANTHER" id="PTHR42715:SF10">
    <property type="entry name" value="BETA-GLUCOSIDASE"/>
    <property type="match status" value="1"/>
</dbReference>
<dbReference type="EMBL" id="JBHSPP010000016">
    <property type="protein sequence ID" value="MFC5707467.1"/>
    <property type="molecule type" value="Genomic_DNA"/>
</dbReference>
<dbReference type="PANTHER" id="PTHR42715">
    <property type="entry name" value="BETA-GLUCOSIDASE"/>
    <property type="match status" value="1"/>
</dbReference>
<sequence length="794" mass="83468">MPITTTKMKAVSLCVSLALAGILVGCNQNDSAPLVKDDAYYRGQAEAMVARLTLGEKLDLLSGPGYGSADGAINVKQDVAGVAGYINGVLRSADGIDIPALKLADGPAGLRINANRDGDSASYHATAWPIGTLLASSWDVNLVRSVGAAMGDEMRQYGVDILLAPGMNIQRNPLNGRNFEYYSEDPLLTGKMGAAIVNGVESNGVGTTIKHFFGNNSETNRNQINDIGEPRTFREIYLRGFQIAVDESQPWAVMTSYNKVNGTYVNERKDTVTEVLRGEWQFDGLVMSDWFAGDVANNAYKQVLAGQDLIEPGNVKEQLQQSIDKGDLSEAKVTEAAINILTQVMKSPSYSQLPVGNSPDLAAHATLARQAGAESMVLLRNEASALPLAATSKVASFGINQTNTYKGGTGSGDVNAASLTTIAQGLASRFPVSEALQAYYRDFYENNKVYHEGQFGAKGYYTCAEAAVSPALTSLITAAASEQEVAVISLGRQAGEGADRSSGKGDYLLGDDESALIDAVSSAFHAQGKKVVVVLNVNGVIDTAQWSHKVDAILLAYMAGQETGHAVADVLSGTVNPSGKLAQSFPASYASVPSSGSFPGEDTDGDGEPDDLYYNEGIYVGYRYYSTFEQAVSYPFGFGLSYTSFGYGSPAVTQNTLVSGAAGSLVLTATITNTGAVSGKEAAQVYVSAPEVKLKKPTIELKAFAKTKQLAPGASEQLSFTIPASLLASFDEAGNQWIVEPGNYSAYISPSSDVSATVPVTFTVSKEIVVSHTTAGALALPSGVDAATVTTVTK</sequence>
<accession>A0ABW0YEL5</accession>
<dbReference type="Gene3D" id="2.60.40.10">
    <property type="entry name" value="Immunoglobulins"/>
    <property type="match status" value="1"/>
</dbReference>
<evidence type="ECO:0000313" key="9">
    <source>
        <dbReference type="EMBL" id="MFC5707467.1"/>
    </source>
</evidence>
<organism evidence="9 10">
    <name type="scientific">Aeromonas eucrenophila</name>
    <dbReference type="NCBI Taxonomy" id="649"/>
    <lineage>
        <taxon>Bacteria</taxon>
        <taxon>Pseudomonadati</taxon>
        <taxon>Pseudomonadota</taxon>
        <taxon>Gammaproteobacteria</taxon>
        <taxon>Aeromonadales</taxon>
        <taxon>Aeromonadaceae</taxon>
        <taxon>Aeromonas</taxon>
    </lineage>
</organism>
<keyword evidence="3" id="KW-0119">Carbohydrate metabolism</keyword>
<dbReference type="InterPro" id="IPR036881">
    <property type="entry name" value="Glyco_hydro_3_C_sf"/>
</dbReference>
<evidence type="ECO:0000256" key="2">
    <source>
        <dbReference type="ARBA" id="ARBA00022801"/>
    </source>
</evidence>
<dbReference type="SUPFAM" id="SSF51445">
    <property type="entry name" value="(Trans)glycosidases"/>
    <property type="match status" value="1"/>
</dbReference>
<evidence type="ECO:0000256" key="5">
    <source>
        <dbReference type="RuleBase" id="RU361161"/>
    </source>
</evidence>
<evidence type="ECO:0000256" key="7">
    <source>
        <dbReference type="SAM" id="SignalP"/>
    </source>
</evidence>
<protein>
    <submittedName>
        <fullName evidence="9">Beta-glucosidase</fullName>
    </submittedName>
</protein>
<dbReference type="InterPro" id="IPR002772">
    <property type="entry name" value="Glyco_hydro_3_C"/>
</dbReference>